<evidence type="ECO:0000256" key="2">
    <source>
        <dbReference type="SAM" id="SignalP"/>
    </source>
</evidence>
<accession>A0ABV8T4E7</accession>
<organism evidence="3 4">
    <name type="scientific">Steroidobacter flavus</name>
    <dbReference type="NCBI Taxonomy" id="1842136"/>
    <lineage>
        <taxon>Bacteria</taxon>
        <taxon>Pseudomonadati</taxon>
        <taxon>Pseudomonadota</taxon>
        <taxon>Gammaproteobacteria</taxon>
        <taxon>Steroidobacterales</taxon>
        <taxon>Steroidobacteraceae</taxon>
        <taxon>Steroidobacter</taxon>
    </lineage>
</organism>
<keyword evidence="4" id="KW-1185">Reference proteome</keyword>
<feature type="coiled-coil region" evidence="1">
    <location>
        <begin position="29"/>
        <end position="100"/>
    </location>
</feature>
<sequence length="216" mass="24198">MRTHKRTWTLAALLLTLPLASQAQRSEAEDRLRDLLRQTTIELRDAQSQNVELRAKLDELTAKQATATAAARPAVDVTALRRAQGEVEQLRAALSDARLAVEARDQELAQSKTAYSQAEQLANTRDADAKQLDERQRTLAQRVDGCERDNAQLVDVAEEILDRYRNKGVWAAMRNAEPLTGIHRVQLETLAQKYHSRILELRAKPDATAPSTQESP</sequence>
<evidence type="ECO:0000313" key="3">
    <source>
        <dbReference type="EMBL" id="MFC4313793.1"/>
    </source>
</evidence>
<reference evidence="4" key="1">
    <citation type="journal article" date="2019" name="Int. J. Syst. Evol. Microbiol.">
        <title>The Global Catalogue of Microorganisms (GCM) 10K type strain sequencing project: providing services to taxonomists for standard genome sequencing and annotation.</title>
        <authorList>
            <consortium name="The Broad Institute Genomics Platform"/>
            <consortium name="The Broad Institute Genome Sequencing Center for Infectious Disease"/>
            <person name="Wu L."/>
            <person name="Ma J."/>
        </authorList>
    </citation>
    <scope>NUCLEOTIDE SEQUENCE [LARGE SCALE GENOMIC DNA]</scope>
    <source>
        <strain evidence="4">CGMCC 1.10759</strain>
    </source>
</reference>
<protein>
    <submittedName>
        <fullName evidence="3">Uncharacterized protein</fullName>
    </submittedName>
</protein>
<feature type="chain" id="PRO_5045888387" evidence="2">
    <location>
        <begin position="24"/>
        <end position="216"/>
    </location>
</feature>
<comment type="caution">
    <text evidence="3">The sequence shown here is derived from an EMBL/GenBank/DDBJ whole genome shotgun (WGS) entry which is preliminary data.</text>
</comment>
<proteinExistence type="predicted"/>
<dbReference type="RefSeq" id="WP_380604429.1">
    <property type="nucleotide sequence ID" value="NZ_JBHSDU010000015.1"/>
</dbReference>
<dbReference type="EMBL" id="JBHSDU010000015">
    <property type="protein sequence ID" value="MFC4313793.1"/>
    <property type="molecule type" value="Genomic_DNA"/>
</dbReference>
<keyword evidence="1" id="KW-0175">Coiled coil</keyword>
<keyword evidence="2" id="KW-0732">Signal</keyword>
<evidence type="ECO:0000256" key="1">
    <source>
        <dbReference type="SAM" id="Coils"/>
    </source>
</evidence>
<name>A0ABV8T4E7_9GAMM</name>
<dbReference type="Proteomes" id="UP001595904">
    <property type="component" value="Unassembled WGS sequence"/>
</dbReference>
<gene>
    <name evidence="3" type="ORF">ACFPN2_32265</name>
</gene>
<evidence type="ECO:0000313" key="4">
    <source>
        <dbReference type="Proteomes" id="UP001595904"/>
    </source>
</evidence>
<feature type="signal peptide" evidence="2">
    <location>
        <begin position="1"/>
        <end position="23"/>
    </location>
</feature>